<evidence type="ECO:0000313" key="2">
    <source>
        <dbReference type="EMBL" id="ATW28777.1"/>
    </source>
</evidence>
<accession>A0A3G1L293</accession>
<reference evidence="2 3" key="1">
    <citation type="submission" date="2016-10" db="EMBL/GenBank/DDBJ databases">
        <title>Complete Genome Sequence of Peptococcaceae strain DCMF.</title>
        <authorList>
            <person name="Edwards R.J."/>
            <person name="Holland S.I."/>
            <person name="Deshpande N.P."/>
            <person name="Wong Y.K."/>
            <person name="Ertan H."/>
            <person name="Manefield M."/>
            <person name="Russell T.L."/>
            <person name="Lee M.J."/>
        </authorList>
    </citation>
    <scope>NUCLEOTIDE SEQUENCE [LARGE SCALE GENOMIC DNA]</scope>
    <source>
        <strain evidence="2 3">DCMF</strain>
    </source>
</reference>
<evidence type="ECO:0000256" key="1">
    <source>
        <dbReference type="SAM" id="MobiDB-lite"/>
    </source>
</evidence>
<organism evidence="2 3">
    <name type="scientific">Formimonas warabiya</name>
    <dbReference type="NCBI Taxonomy" id="1761012"/>
    <lineage>
        <taxon>Bacteria</taxon>
        <taxon>Bacillati</taxon>
        <taxon>Bacillota</taxon>
        <taxon>Clostridia</taxon>
        <taxon>Eubacteriales</taxon>
        <taxon>Peptococcaceae</taxon>
        <taxon>Candidatus Formimonas</taxon>
    </lineage>
</organism>
<evidence type="ECO:0008006" key="4">
    <source>
        <dbReference type="Google" id="ProtNLM"/>
    </source>
</evidence>
<protein>
    <recommendedName>
        <fullName evidence="4">DUF2271 domain-containing protein</fullName>
    </recommendedName>
</protein>
<sequence>MGKVEISFPFARQAGVASNQFAVWIEDKEGTLVKTLFVTDFTAQGGYHSRKEALAAWVQRSNPAGAPAGDIDEVSGATPPSGNLTYTWDCADQNGNPVSGGEYRFFVEGTLFWESNVLYSGTIAVGETQESPVTATAEYSSEDEKNKDMIGPVEAVYLP</sequence>
<feature type="region of interest" description="Disordered" evidence="1">
    <location>
        <begin position="130"/>
        <end position="159"/>
    </location>
</feature>
<feature type="compositionally biased region" description="Polar residues" evidence="1">
    <location>
        <begin position="130"/>
        <end position="139"/>
    </location>
</feature>
<proteinExistence type="predicted"/>
<dbReference type="Pfam" id="PF10029">
    <property type="entry name" value="DUF2271"/>
    <property type="match status" value="1"/>
</dbReference>
<dbReference type="AlphaFoldDB" id="A0A3G1L293"/>
<dbReference type="EMBL" id="CP017634">
    <property type="protein sequence ID" value="ATW28777.1"/>
    <property type="molecule type" value="Genomic_DNA"/>
</dbReference>
<evidence type="ECO:0000313" key="3">
    <source>
        <dbReference type="Proteomes" id="UP000323521"/>
    </source>
</evidence>
<gene>
    <name evidence="2" type="ORF">DCMF_20670</name>
</gene>
<name>A0A3G1L293_FORW1</name>
<dbReference type="KEGG" id="fwa:DCMF_20670"/>
<dbReference type="Gene3D" id="2.60.40.4070">
    <property type="match status" value="1"/>
</dbReference>
<dbReference type="Proteomes" id="UP000323521">
    <property type="component" value="Chromosome"/>
</dbReference>
<dbReference type="InterPro" id="IPR014469">
    <property type="entry name" value="DUF2271"/>
</dbReference>
<keyword evidence="3" id="KW-1185">Reference proteome</keyword>